<dbReference type="RefSeq" id="WP_311694440.1">
    <property type="nucleotide sequence ID" value="NZ_JAVRHL010000009.1"/>
</dbReference>
<proteinExistence type="predicted"/>
<dbReference type="PROSITE" id="PS50893">
    <property type="entry name" value="ABC_TRANSPORTER_2"/>
    <property type="match status" value="2"/>
</dbReference>
<dbReference type="Proteomes" id="UP001265259">
    <property type="component" value="Unassembled WGS sequence"/>
</dbReference>
<dbReference type="SMART" id="SM00382">
    <property type="entry name" value="AAA"/>
    <property type="match status" value="2"/>
</dbReference>
<keyword evidence="1" id="KW-0813">Transport</keyword>
<accession>A0ABU3DM80</accession>
<protein>
    <submittedName>
        <fullName evidence="7">Sugar ABC transporter ATP-binding protein</fullName>
    </submittedName>
</protein>
<dbReference type="InterPro" id="IPR003439">
    <property type="entry name" value="ABC_transporter-like_ATP-bd"/>
</dbReference>
<evidence type="ECO:0000313" key="8">
    <source>
        <dbReference type="Proteomes" id="UP001265259"/>
    </source>
</evidence>
<dbReference type="PROSITE" id="PS00211">
    <property type="entry name" value="ABC_TRANSPORTER_1"/>
    <property type="match status" value="1"/>
</dbReference>
<keyword evidence="2" id="KW-0762">Sugar transport</keyword>
<feature type="domain" description="ABC transporter" evidence="6">
    <location>
        <begin position="249"/>
        <end position="495"/>
    </location>
</feature>
<dbReference type="EMBL" id="JAVRHL010000009">
    <property type="protein sequence ID" value="MDT0684703.1"/>
    <property type="molecule type" value="Genomic_DNA"/>
</dbReference>
<evidence type="ECO:0000256" key="3">
    <source>
        <dbReference type="ARBA" id="ARBA00022737"/>
    </source>
</evidence>
<evidence type="ECO:0000259" key="6">
    <source>
        <dbReference type="PROSITE" id="PS50893"/>
    </source>
</evidence>
<organism evidence="7 8">
    <name type="scientific">Tropicimonas omnivorans</name>
    <dbReference type="NCBI Taxonomy" id="3075590"/>
    <lineage>
        <taxon>Bacteria</taxon>
        <taxon>Pseudomonadati</taxon>
        <taxon>Pseudomonadota</taxon>
        <taxon>Alphaproteobacteria</taxon>
        <taxon>Rhodobacterales</taxon>
        <taxon>Roseobacteraceae</taxon>
        <taxon>Tropicimonas</taxon>
    </lineage>
</organism>
<evidence type="ECO:0000256" key="5">
    <source>
        <dbReference type="ARBA" id="ARBA00022840"/>
    </source>
</evidence>
<dbReference type="PANTHER" id="PTHR43790:SF9">
    <property type="entry name" value="GALACTOFURANOSE TRANSPORTER ATP-BINDING PROTEIN YTFR"/>
    <property type="match status" value="1"/>
</dbReference>
<dbReference type="InterPro" id="IPR017871">
    <property type="entry name" value="ABC_transporter-like_CS"/>
</dbReference>
<sequence length="503" mass="54441">MTAEPVLCLRDVRKSFGPVEVLHGVSLDLRAGEVLALIGENGAGKSTTMKILAGYQPASAGRILLDGEEVTFGSLHDGEEAGIVMIHQEFNLAEQLTVEQNIFLGRELRRGPFLDKRRMRRLARDYLGRVNCRVHPDAKVSELSNSDKQMVEIAKALSRDARVLIMDEPTAVLTGSETEILFDQVRRMTEQGTAVLFTSHKLGEVSAIADHVTILRDGAVVHDGRAAGISEDGMATAMVGRDVSDLYPLKTGEPGEVMLKVENLTVPGHARGVSFELRRGEILGVSGLIGAGRTEAFEGLCGLRAASAGCVEIAGRAVSITRPRDALEHGLCYLTEDRKLRGLLLDKSMRVNLTLQALDRFGGLMIDRAAEDRALDAAIEEFDIRAGQRNMAVGNLSGGNQQKLLLAKIMQSEPLILIADEPTRGIDIGTKQQIYTFLRGLADRGHGVVMISSEMQEVIGLADRVMVMRTGEVAGTLTKTEMTEDKIVRLAVGLGANEEGRVA</sequence>
<dbReference type="InterPro" id="IPR027417">
    <property type="entry name" value="P-loop_NTPase"/>
</dbReference>
<name>A0ABU3DM80_9RHOB</name>
<evidence type="ECO:0000256" key="4">
    <source>
        <dbReference type="ARBA" id="ARBA00022741"/>
    </source>
</evidence>
<feature type="domain" description="ABC transporter" evidence="6">
    <location>
        <begin position="7"/>
        <end position="242"/>
    </location>
</feature>
<dbReference type="CDD" id="cd03216">
    <property type="entry name" value="ABC_Carb_Monos_I"/>
    <property type="match status" value="1"/>
</dbReference>
<dbReference type="Pfam" id="PF00005">
    <property type="entry name" value="ABC_tran"/>
    <property type="match status" value="2"/>
</dbReference>
<gene>
    <name evidence="7" type="ORF">RM543_18750</name>
</gene>
<dbReference type="CDD" id="cd03215">
    <property type="entry name" value="ABC_Carb_Monos_II"/>
    <property type="match status" value="1"/>
</dbReference>
<dbReference type="Gene3D" id="3.40.50.300">
    <property type="entry name" value="P-loop containing nucleotide triphosphate hydrolases"/>
    <property type="match status" value="2"/>
</dbReference>
<dbReference type="PANTHER" id="PTHR43790">
    <property type="entry name" value="CARBOHYDRATE TRANSPORT ATP-BINDING PROTEIN MG119-RELATED"/>
    <property type="match status" value="1"/>
</dbReference>
<keyword evidence="8" id="KW-1185">Reference proteome</keyword>
<dbReference type="GO" id="GO:0005524">
    <property type="term" value="F:ATP binding"/>
    <property type="evidence" value="ECO:0007669"/>
    <property type="project" value="UniProtKB-KW"/>
</dbReference>
<evidence type="ECO:0000313" key="7">
    <source>
        <dbReference type="EMBL" id="MDT0684703.1"/>
    </source>
</evidence>
<keyword evidence="3" id="KW-0677">Repeat</keyword>
<evidence type="ECO:0000256" key="2">
    <source>
        <dbReference type="ARBA" id="ARBA00022597"/>
    </source>
</evidence>
<dbReference type="SUPFAM" id="SSF52540">
    <property type="entry name" value="P-loop containing nucleoside triphosphate hydrolases"/>
    <property type="match status" value="2"/>
</dbReference>
<comment type="caution">
    <text evidence="7">The sequence shown here is derived from an EMBL/GenBank/DDBJ whole genome shotgun (WGS) entry which is preliminary data.</text>
</comment>
<dbReference type="InterPro" id="IPR003593">
    <property type="entry name" value="AAA+_ATPase"/>
</dbReference>
<evidence type="ECO:0000256" key="1">
    <source>
        <dbReference type="ARBA" id="ARBA00022448"/>
    </source>
</evidence>
<dbReference type="InterPro" id="IPR050107">
    <property type="entry name" value="ABC_carbohydrate_import_ATPase"/>
</dbReference>
<reference evidence="7 8" key="1">
    <citation type="submission" date="2023-09" db="EMBL/GenBank/DDBJ databases">
        <authorList>
            <person name="Rey-Velasco X."/>
        </authorList>
    </citation>
    <scope>NUCLEOTIDE SEQUENCE [LARGE SCALE GENOMIC DNA]</scope>
    <source>
        <strain evidence="7 8">F158</strain>
    </source>
</reference>
<keyword evidence="4" id="KW-0547">Nucleotide-binding</keyword>
<keyword evidence="5 7" id="KW-0067">ATP-binding</keyword>